<feature type="repeat" description="TPR" evidence="1">
    <location>
        <begin position="152"/>
        <end position="185"/>
    </location>
</feature>
<dbReference type="AlphaFoldDB" id="A0A2R5FEX2"/>
<feature type="chain" id="PRO_5015360101" evidence="2">
    <location>
        <begin position="22"/>
        <end position="258"/>
    </location>
</feature>
<dbReference type="InterPro" id="IPR019734">
    <property type="entry name" value="TPR_rpt"/>
</dbReference>
<keyword evidence="4" id="KW-1185">Reference proteome</keyword>
<dbReference type="EMBL" id="BDOQ01000022">
    <property type="protein sequence ID" value="GBG15878.1"/>
    <property type="molecule type" value="Genomic_DNA"/>
</dbReference>
<keyword evidence="1" id="KW-0802">TPR repeat</keyword>
<keyword evidence="2" id="KW-0732">Signal</keyword>
<evidence type="ECO:0000256" key="2">
    <source>
        <dbReference type="SAM" id="SignalP"/>
    </source>
</evidence>
<dbReference type="RefSeq" id="WP_227871554.1">
    <property type="nucleotide sequence ID" value="NZ_BDOQ01000022.1"/>
</dbReference>
<organism evidence="3 4">
    <name type="scientific">Novimethylophilus kurashikiensis</name>
    <dbReference type="NCBI Taxonomy" id="1825523"/>
    <lineage>
        <taxon>Bacteria</taxon>
        <taxon>Pseudomonadati</taxon>
        <taxon>Pseudomonadota</taxon>
        <taxon>Betaproteobacteria</taxon>
        <taxon>Nitrosomonadales</taxon>
        <taxon>Methylophilaceae</taxon>
        <taxon>Novimethylophilus</taxon>
    </lineage>
</organism>
<protein>
    <submittedName>
        <fullName evidence="3">Uncharacterized protein</fullName>
    </submittedName>
</protein>
<name>A0A2R5FEX2_9PROT</name>
<comment type="caution">
    <text evidence="3">The sequence shown here is derived from an EMBL/GenBank/DDBJ whole genome shotgun (WGS) entry which is preliminary data.</text>
</comment>
<evidence type="ECO:0000313" key="4">
    <source>
        <dbReference type="Proteomes" id="UP000245081"/>
    </source>
</evidence>
<feature type="signal peptide" evidence="2">
    <location>
        <begin position="1"/>
        <end position="21"/>
    </location>
</feature>
<dbReference type="Proteomes" id="UP000245081">
    <property type="component" value="Unassembled WGS sequence"/>
</dbReference>
<gene>
    <name evidence="3" type="ORF">NMK_3496</name>
</gene>
<dbReference type="Gene3D" id="1.25.40.10">
    <property type="entry name" value="Tetratricopeptide repeat domain"/>
    <property type="match status" value="1"/>
</dbReference>
<accession>A0A2R5FEX2</accession>
<reference evidence="3 4" key="1">
    <citation type="journal article" date="2018" name="Environ. Microbiol.">
        <title>Isolation and genomic characterization of Novimethylophilus kurashikiensis gen. nov. sp. nov., a new lanthanide-dependent methylotrophic species of Methylophilaceae.</title>
        <authorList>
            <person name="Lv H."/>
            <person name="Sahin N."/>
            <person name="Tani A."/>
        </authorList>
    </citation>
    <scope>NUCLEOTIDE SEQUENCE [LARGE SCALE GENOMIC DNA]</scope>
    <source>
        <strain evidence="3 4">La2-4</strain>
    </source>
</reference>
<sequence>MRAKLSSSIVLSLFMAGSAVAAVPSIEDKAPKQASGDFWQAEKEGGCKALPAADSTRLGLIRQMLTTGKPHAAIAYLDAAKIQAPQADLLRADGLRQTGRPDEAETLYRRLLKTCVAGYAYQGLGLSASKAGKTREAADDLKAASLALPIDAAIRNDYGYALMTLGDTQAALHEFLTAIELAPENRLAANNLVMLLSRLGDVDKAQAMAQRFGMTEATLERLRLLAQQPAANAAVDGDAIKAVVVEDAETLPKPEDSK</sequence>
<evidence type="ECO:0000256" key="1">
    <source>
        <dbReference type="PROSITE-ProRule" id="PRU00339"/>
    </source>
</evidence>
<dbReference type="Pfam" id="PF13432">
    <property type="entry name" value="TPR_16"/>
    <property type="match status" value="2"/>
</dbReference>
<proteinExistence type="predicted"/>
<dbReference type="SUPFAM" id="SSF48452">
    <property type="entry name" value="TPR-like"/>
    <property type="match status" value="1"/>
</dbReference>
<dbReference type="InterPro" id="IPR011990">
    <property type="entry name" value="TPR-like_helical_dom_sf"/>
</dbReference>
<evidence type="ECO:0000313" key="3">
    <source>
        <dbReference type="EMBL" id="GBG15878.1"/>
    </source>
</evidence>
<dbReference type="PROSITE" id="PS50005">
    <property type="entry name" value="TPR"/>
    <property type="match status" value="1"/>
</dbReference>